<dbReference type="Pfam" id="PF02810">
    <property type="entry name" value="SEC-C"/>
    <property type="match status" value="1"/>
</dbReference>
<dbReference type="OrthoDB" id="432970at2759"/>
<protein>
    <submittedName>
        <fullName evidence="2">Protein translocase subunit SecA</fullName>
    </submittedName>
</protein>
<dbReference type="InterPro" id="IPR004027">
    <property type="entry name" value="SEC_C_motif"/>
</dbReference>
<dbReference type="AlphaFoldDB" id="A0A8T9B0D3"/>
<dbReference type="SUPFAM" id="SSF103642">
    <property type="entry name" value="Sec-C motif"/>
    <property type="match status" value="1"/>
</dbReference>
<sequence>MANLPGGTHVLSGAESDRLRAFCTSEIWTEADLDAYAHLLRGPTASIRTDFEQKAAADGINQTRASLADIHYGPTRVPLYNTWTRLAGPARVPVDATDHQDLSGTTAFMYAVSTKPYWDREFADLLLEAGADVNHRNRYGCVAGHDIVMASDYSAEGKRKTVDALRYFVERGGDVNVAEGNGITVMRMGMAVQRLIPEVGVLLNGGGGAGAGGSGGASGGMGGKKIGRNDPCRCGSKKKFKACCGKN</sequence>
<dbReference type="EMBL" id="QGMF01001251">
    <property type="protein sequence ID" value="TVY12856.1"/>
    <property type="molecule type" value="Genomic_DNA"/>
</dbReference>
<organism evidence="2 3">
    <name type="scientific">Lachnellula arida</name>
    <dbReference type="NCBI Taxonomy" id="1316785"/>
    <lineage>
        <taxon>Eukaryota</taxon>
        <taxon>Fungi</taxon>
        <taxon>Dikarya</taxon>
        <taxon>Ascomycota</taxon>
        <taxon>Pezizomycotina</taxon>
        <taxon>Leotiomycetes</taxon>
        <taxon>Helotiales</taxon>
        <taxon>Lachnaceae</taxon>
        <taxon>Lachnellula</taxon>
    </lineage>
</organism>
<accession>A0A8T9B0D3</accession>
<keyword evidence="1" id="KW-0040">ANK repeat</keyword>
<keyword evidence="3" id="KW-1185">Reference proteome</keyword>
<reference evidence="2 3" key="1">
    <citation type="submission" date="2018-05" db="EMBL/GenBank/DDBJ databases">
        <title>Whole genome sequencing for identification of molecular markers to develop diagnostic detection tools for the regulated plant pathogen Lachnellula willkommii.</title>
        <authorList>
            <person name="Giroux E."/>
            <person name="Bilodeau G."/>
        </authorList>
    </citation>
    <scope>NUCLEOTIDE SEQUENCE [LARGE SCALE GENOMIC DNA]</scope>
    <source>
        <strain evidence="2 3">CBS 203.66</strain>
    </source>
</reference>
<comment type="caution">
    <text evidence="2">The sequence shown here is derived from an EMBL/GenBank/DDBJ whole genome shotgun (WGS) entry which is preliminary data.</text>
</comment>
<dbReference type="Pfam" id="PF00023">
    <property type="entry name" value="Ank"/>
    <property type="match status" value="1"/>
</dbReference>
<proteinExistence type="predicted"/>
<evidence type="ECO:0000313" key="3">
    <source>
        <dbReference type="Proteomes" id="UP000469559"/>
    </source>
</evidence>
<dbReference type="SUPFAM" id="SSF48403">
    <property type="entry name" value="Ankyrin repeat"/>
    <property type="match status" value="1"/>
</dbReference>
<feature type="repeat" description="ANK" evidence="1">
    <location>
        <begin position="103"/>
        <end position="138"/>
    </location>
</feature>
<dbReference type="Proteomes" id="UP000469559">
    <property type="component" value="Unassembled WGS sequence"/>
</dbReference>
<gene>
    <name evidence="2" type="primary">secA</name>
    <name evidence="2" type="ORF">LARI1_G009390</name>
</gene>
<dbReference type="InterPro" id="IPR036770">
    <property type="entry name" value="Ankyrin_rpt-contain_sf"/>
</dbReference>
<dbReference type="Gene3D" id="1.25.40.20">
    <property type="entry name" value="Ankyrin repeat-containing domain"/>
    <property type="match status" value="1"/>
</dbReference>
<evidence type="ECO:0000256" key="1">
    <source>
        <dbReference type="PROSITE-ProRule" id="PRU00023"/>
    </source>
</evidence>
<dbReference type="InterPro" id="IPR002110">
    <property type="entry name" value="Ankyrin_rpt"/>
</dbReference>
<evidence type="ECO:0000313" key="2">
    <source>
        <dbReference type="EMBL" id="TVY12856.1"/>
    </source>
</evidence>
<name>A0A8T9B0D3_9HELO</name>
<dbReference type="PROSITE" id="PS50088">
    <property type="entry name" value="ANK_REPEAT"/>
    <property type="match status" value="1"/>
</dbReference>